<name>A0ACC0V6N8_9HYPO</name>
<dbReference type="EMBL" id="CM047942">
    <property type="protein sequence ID" value="KAI9901384.1"/>
    <property type="molecule type" value="Genomic_DNA"/>
</dbReference>
<dbReference type="Proteomes" id="UP001163324">
    <property type="component" value="Chromosome 3"/>
</dbReference>
<sequence>MAVSTDLVAGAKSLLREAMSNYDGVYGLGAMSCAAYDTAWVSVVTRVIGGETEWVFPECFQYILDTQMEDGGWSIHGEAPIDSILNTAAPLLALKRHAVNPLQLQHDPSEISLRIKKATEYLQARLATWDVSSTDHVGFEIIVPAMLTFLEQEDPAVTFHFESKGSLLRIRDAKMARFRPEFLYGERRTTVLHSLEALIGVIDFDRVAHHKVNGSMLGSPSSTAAYLMHSSVWDEEAEAYIRHVVQYASGKGSGGVPSAFPSTHFECSWILSTLLRSGFTASELQSKELEKMTEILSSSLEAEKGILGFDVDDTAKTITSLAILGQPVSAGSMVEAFETDTHFRTYAGERDPSFTANCNALLALLHLPNASEYSTQIHTISKFLCEYWWNNDDRIKDKWNTCYLYPSILLVEAFMDLLVLIETGQFSGVFEEELLYKIAIDLVQGCIRPLLDQQANGSWNDSVEETAYGVLILCEARRFHFFDSLREPLANGIERGVGFLNSHRTDAPSFVWIEKVSYASPLLTKSYVLAALRAAELPPSTPSVGAELLGKVSLEKMERHYTNLSQTPTSKSKPLWQLWASTIESAFYVPLLRRCRSAMFERRGVGKDHYFNMVPMTYVVPNNHRRTFLSASWAFETALLAIWIFHMDEFMEGFANQAFRGRMDDLRQIIKDLTSETANGAQRSKHTLQENGTNGTNGTHHPNSTNGTTNGNRSLKNNHEDPLHVQAWQDIEECITWLFEHPFVKASSAWDQRVIRIEARMWLLGHVQQCEDSIRFQLEESNFAKQSSVAYGTLQRWVRSTSSDHSSGPMGWAWMSCFIGSTLSNGKECWPTGTEKYIVEALSRHSSTACRIFNDFGSAQRDWDEGNLNCLDFPEFGPRGDSDETARKEMLRSIGKFESFCQQMSLDRLHVHTRAVTAEKGDAEEMRLAERRLEIVTMFCTQVEVYNEVYELRDCSSTMVKNEKGRENKST</sequence>
<evidence type="ECO:0000313" key="2">
    <source>
        <dbReference type="Proteomes" id="UP001163324"/>
    </source>
</evidence>
<protein>
    <submittedName>
        <fullName evidence="1">Uncharacterized protein</fullName>
    </submittedName>
</protein>
<reference evidence="1" key="1">
    <citation type="submission" date="2022-10" db="EMBL/GenBank/DDBJ databases">
        <title>Complete Genome of Trichothecium roseum strain YXFP-22015, a Plant Pathogen Isolated from Citrus.</title>
        <authorList>
            <person name="Wang Y."/>
            <person name="Zhu L."/>
        </authorList>
    </citation>
    <scope>NUCLEOTIDE SEQUENCE</scope>
    <source>
        <strain evidence="1">YXFP-22015</strain>
    </source>
</reference>
<organism evidence="1 2">
    <name type="scientific">Trichothecium roseum</name>
    <dbReference type="NCBI Taxonomy" id="47278"/>
    <lineage>
        <taxon>Eukaryota</taxon>
        <taxon>Fungi</taxon>
        <taxon>Dikarya</taxon>
        <taxon>Ascomycota</taxon>
        <taxon>Pezizomycotina</taxon>
        <taxon>Sordariomycetes</taxon>
        <taxon>Hypocreomycetidae</taxon>
        <taxon>Hypocreales</taxon>
        <taxon>Hypocreales incertae sedis</taxon>
        <taxon>Trichothecium</taxon>
    </lineage>
</organism>
<gene>
    <name evidence="1" type="ORF">N3K66_003201</name>
</gene>
<comment type="caution">
    <text evidence="1">The sequence shown here is derived from an EMBL/GenBank/DDBJ whole genome shotgun (WGS) entry which is preliminary data.</text>
</comment>
<evidence type="ECO:0000313" key="1">
    <source>
        <dbReference type="EMBL" id="KAI9901384.1"/>
    </source>
</evidence>
<keyword evidence="2" id="KW-1185">Reference proteome</keyword>
<accession>A0ACC0V6N8</accession>
<proteinExistence type="predicted"/>